<comment type="caution">
    <text evidence="1">The sequence shown here is derived from an EMBL/GenBank/DDBJ whole genome shotgun (WGS) entry which is preliminary data.</text>
</comment>
<evidence type="ECO:0000313" key="2">
    <source>
        <dbReference type="Proteomes" id="UP000642488"/>
    </source>
</evidence>
<evidence type="ECO:0000313" key="1">
    <source>
        <dbReference type="EMBL" id="MBJ3763356.1"/>
    </source>
</evidence>
<feature type="non-terminal residue" evidence="1">
    <location>
        <position position="1"/>
    </location>
</feature>
<dbReference type="Proteomes" id="UP000642488">
    <property type="component" value="Unassembled WGS sequence"/>
</dbReference>
<dbReference type="AlphaFoldDB" id="A0A934ICY0"/>
<protein>
    <submittedName>
        <fullName evidence="1">Uncharacterized protein</fullName>
    </submittedName>
</protein>
<organism evidence="1 2">
    <name type="scientific">Palleronia pontilimi</name>
    <dbReference type="NCBI Taxonomy" id="1964209"/>
    <lineage>
        <taxon>Bacteria</taxon>
        <taxon>Pseudomonadati</taxon>
        <taxon>Pseudomonadota</taxon>
        <taxon>Alphaproteobacteria</taxon>
        <taxon>Rhodobacterales</taxon>
        <taxon>Roseobacteraceae</taxon>
        <taxon>Palleronia</taxon>
    </lineage>
</organism>
<keyword evidence="2" id="KW-1185">Reference proteome</keyword>
<gene>
    <name evidence="1" type="ORF">ILP92_11425</name>
</gene>
<sequence>SPVRNGPDTGEKVKRRRRALALHLVELGIELGQPFDEGRGELARLDGLEDIVDDL</sequence>
<reference evidence="1" key="1">
    <citation type="submission" date="2020-12" db="EMBL/GenBank/DDBJ databases">
        <title>Bacterial taxonomy.</title>
        <authorList>
            <person name="Pan X."/>
        </authorList>
    </citation>
    <scope>NUCLEOTIDE SEQUENCE</scope>
    <source>
        <strain evidence="1">KCTC 52957</strain>
    </source>
</reference>
<accession>A0A934ICY0</accession>
<name>A0A934ICY0_9RHOB</name>
<dbReference type="EMBL" id="JAEKPD010000009">
    <property type="protein sequence ID" value="MBJ3763356.1"/>
    <property type="molecule type" value="Genomic_DNA"/>
</dbReference>
<proteinExistence type="predicted"/>